<dbReference type="PANTHER" id="PTHR36784:SF1">
    <property type="entry name" value="HISTONE-LYSINE N-METHYLTRANSFERASE"/>
    <property type="match status" value="1"/>
</dbReference>
<feature type="transmembrane region" description="Helical" evidence="1">
    <location>
        <begin position="124"/>
        <end position="142"/>
    </location>
</feature>
<feature type="transmembrane region" description="Helical" evidence="1">
    <location>
        <begin position="154"/>
        <end position="172"/>
    </location>
</feature>
<dbReference type="AlphaFoldDB" id="A0A9Q0C5X2"/>
<comment type="caution">
    <text evidence="2">The sequence shown here is derived from an EMBL/GenBank/DDBJ whole genome shotgun (WGS) entry which is preliminary data.</text>
</comment>
<feature type="transmembrane region" description="Helical" evidence="1">
    <location>
        <begin position="93"/>
        <end position="112"/>
    </location>
</feature>
<gene>
    <name evidence="2" type="ORF">LUZ63_019207</name>
</gene>
<keyword evidence="1" id="KW-0472">Membrane</keyword>
<feature type="transmembrane region" description="Helical" evidence="1">
    <location>
        <begin position="184"/>
        <end position="205"/>
    </location>
</feature>
<organism evidence="2 3">
    <name type="scientific">Rhynchospora breviuscula</name>
    <dbReference type="NCBI Taxonomy" id="2022672"/>
    <lineage>
        <taxon>Eukaryota</taxon>
        <taxon>Viridiplantae</taxon>
        <taxon>Streptophyta</taxon>
        <taxon>Embryophyta</taxon>
        <taxon>Tracheophyta</taxon>
        <taxon>Spermatophyta</taxon>
        <taxon>Magnoliopsida</taxon>
        <taxon>Liliopsida</taxon>
        <taxon>Poales</taxon>
        <taxon>Cyperaceae</taxon>
        <taxon>Cyperoideae</taxon>
        <taxon>Rhynchosporeae</taxon>
        <taxon>Rhynchospora</taxon>
    </lineage>
</organism>
<reference evidence="2" key="1">
    <citation type="journal article" date="2022" name="Cell">
        <title>Repeat-based holocentromeres influence genome architecture and karyotype evolution.</title>
        <authorList>
            <person name="Hofstatter P.G."/>
            <person name="Thangavel G."/>
            <person name="Lux T."/>
            <person name="Neumann P."/>
            <person name="Vondrak T."/>
            <person name="Novak P."/>
            <person name="Zhang M."/>
            <person name="Costa L."/>
            <person name="Castellani M."/>
            <person name="Scott A."/>
            <person name="Toegelov H."/>
            <person name="Fuchs J."/>
            <person name="Mata-Sucre Y."/>
            <person name="Dias Y."/>
            <person name="Vanzela A.L.L."/>
            <person name="Huettel B."/>
            <person name="Almeida C.C.S."/>
            <person name="Simkova H."/>
            <person name="Souza G."/>
            <person name="Pedrosa-Harand A."/>
            <person name="Macas J."/>
            <person name="Mayer K.F.X."/>
            <person name="Houben A."/>
            <person name="Marques A."/>
        </authorList>
    </citation>
    <scope>NUCLEOTIDE SEQUENCE</scope>
    <source>
        <strain evidence="2">RhyBre1mFocal</strain>
    </source>
</reference>
<name>A0A9Q0C5X2_9POAL</name>
<dbReference type="Proteomes" id="UP001151287">
    <property type="component" value="Unassembled WGS sequence"/>
</dbReference>
<dbReference type="EMBL" id="JAMQYH010000005">
    <property type="protein sequence ID" value="KAJ1687817.1"/>
    <property type="molecule type" value="Genomic_DNA"/>
</dbReference>
<sequence length="224" mass="26512">MATTWWRRRHRAKDPLDEADDLVPLDSQEQEEMVRSFEKKHAQQSRLWRRVFAGLLLGYAGFMVYSMLHQAWFPWELRYHAYFMEEMHPGMPILFGMLLFTCEQFLVSTHFIHCLDTFIFRPKLSILYTDLVAVVACLLAVKGLLQNSSSSRKFFWYSTYVGLVVSVLWMTYMLRFPRIRWDAIWLPLAPLCGAALCLYLDHLMLESLEDISKLRSSMYNYKAL</sequence>
<feature type="transmembrane region" description="Helical" evidence="1">
    <location>
        <begin position="51"/>
        <end position="73"/>
    </location>
</feature>
<evidence type="ECO:0000313" key="3">
    <source>
        <dbReference type="Proteomes" id="UP001151287"/>
    </source>
</evidence>
<accession>A0A9Q0C5X2</accession>
<dbReference type="PANTHER" id="PTHR36784">
    <property type="entry name" value="HISTONE-LYSINE N-METHYLTRANSFERASE"/>
    <property type="match status" value="1"/>
</dbReference>
<dbReference type="OrthoDB" id="1904339at2759"/>
<evidence type="ECO:0000256" key="1">
    <source>
        <dbReference type="SAM" id="Phobius"/>
    </source>
</evidence>
<protein>
    <submittedName>
        <fullName evidence="2">Uncharacterized protein</fullName>
    </submittedName>
</protein>
<evidence type="ECO:0000313" key="2">
    <source>
        <dbReference type="EMBL" id="KAJ1687817.1"/>
    </source>
</evidence>
<keyword evidence="3" id="KW-1185">Reference proteome</keyword>
<keyword evidence="1" id="KW-0812">Transmembrane</keyword>
<keyword evidence="1" id="KW-1133">Transmembrane helix</keyword>
<proteinExistence type="predicted"/>